<evidence type="ECO:0000259" key="8">
    <source>
        <dbReference type="PROSITE" id="PS51032"/>
    </source>
</evidence>
<proteinExistence type="predicted"/>
<evidence type="ECO:0000256" key="6">
    <source>
        <dbReference type="ARBA" id="ARBA00023242"/>
    </source>
</evidence>
<sequence length="276" mass="30492">MLEQNISESDFSLLESIRQHLLDDSDLSAIFPAMNPCNNVPVDCPSSSFNDFFLEENYVEMPLNEEVSSRMVVKSECESDDSDLSTIFPAMNPCNNVPVDCPSSSFNDFVLEENYVEMPLNEEVSSRMVVKSECESEMVDQVVASGGHAPPEWRRYRGVRRRPWGKFAAEIRDPAKKGARVWLGTYETAEDAALAYDRAAFKLRGSRALINFPHLIGSSDSEPVRVMQKRRSPESFPSSGSPTKRKSGVDSAAKTKLGCDSPSGEGILASGSENSQ</sequence>
<dbReference type="InterPro" id="IPR016177">
    <property type="entry name" value="DNA-bd_dom_sf"/>
</dbReference>
<dbReference type="PANTHER" id="PTHR31190">
    <property type="entry name" value="DNA-BINDING DOMAIN"/>
    <property type="match status" value="1"/>
</dbReference>
<accession>A0A5J4ZP55</accession>
<dbReference type="PROSITE" id="PS51032">
    <property type="entry name" value="AP2_ERF"/>
    <property type="match status" value="1"/>
</dbReference>
<keyword evidence="3" id="KW-0805">Transcription regulation</keyword>
<dbReference type="EMBL" id="CM018049">
    <property type="protein sequence ID" value="KAA8520445.1"/>
    <property type="molecule type" value="Genomic_DNA"/>
</dbReference>
<evidence type="ECO:0000256" key="1">
    <source>
        <dbReference type="ARBA" id="ARBA00004123"/>
    </source>
</evidence>
<dbReference type="GO" id="GO:0006952">
    <property type="term" value="P:defense response"/>
    <property type="evidence" value="ECO:0007669"/>
    <property type="project" value="UniProtKB-KW"/>
</dbReference>
<feature type="region of interest" description="Disordered" evidence="7">
    <location>
        <begin position="221"/>
        <end position="276"/>
    </location>
</feature>
<feature type="domain" description="AP2/ERF" evidence="8">
    <location>
        <begin position="155"/>
        <end position="213"/>
    </location>
</feature>
<dbReference type="InterPro" id="IPR044808">
    <property type="entry name" value="ERF_plant"/>
</dbReference>
<dbReference type="PRINTS" id="PR00367">
    <property type="entry name" value="ETHRSPELEMNT"/>
</dbReference>
<dbReference type="SUPFAM" id="SSF54171">
    <property type="entry name" value="DNA-binding domain"/>
    <property type="match status" value="1"/>
</dbReference>
<name>A0A5J4ZP55_9ASTE</name>
<keyword evidence="5" id="KW-0804">Transcription</keyword>
<keyword evidence="2" id="KW-0611">Plant defense</keyword>
<evidence type="ECO:0000256" key="2">
    <source>
        <dbReference type="ARBA" id="ARBA00022821"/>
    </source>
</evidence>
<dbReference type="GO" id="GO:0005634">
    <property type="term" value="C:nucleus"/>
    <property type="evidence" value="ECO:0007669"/>
    <property type="project" value="UniProtKB-SubCell"/>
</dbReference>
<reference evidence="9 10" key="1">
    <citation type="submission" date="2019-09" db="EMBL/GenBank/DDBJ databases">
        <title>A chromosome-level genome assembly of the Chinese tupelo Nyssa sinensis.</title>
        <authorList>
            <person name="Yang X."/>
            <person name="Kang M."/>
            <person name="Yang Y."/>
            <person name="Xiong H."/>
            <person name="Wang M."/>
            <person name="Zhang Z."/>
            <person name="Wang Z."/>
            <person name="Wu H."/>
            <person name="Ma T."/>
            <person name="Liu J."/>
            <person name="Xi Z."/>
        </authorList>
    </citation>
    <scope>NUCLEOTIDE SEQUENCE [LARGE SCALE GENOMIC DNA]</scope>
    <source>
        <strain evidence="9">J267</strain>
        <tissue evidence="9">Leaf</tissue>
    </source>
</reference>
<evidence type="ECO:0000256" key="7">
    <source>
        <dbReference type="SAM" id="MobiDB-lite"/>
    </source>
</evidence>
<protein>
    <recommendedName>
        <fullName evidence="8">AP2/ERF domain-containing protein</fullName>
    </recommendedName>
</protein>
<keyword evidence="10" id="KW-1185">Reference proteome</keyword>
<dbReference type="OrthoDB" id="552345at2759"/>
<dbReference type="GO" id="GO:0009873">
    <property type="term" value="P:ethylene-activated signaling pathway"/>
    <property type="evidence" value="ECO:0007669"/>
    <property type="project" value="InterPro"/>
</dbReference>
<evidence type="ECO:0000256" key="4">
    <source>
        <dbReference type="ARBA" id="ARBA00023125"/>
    </source>
</evidence>
<dbReference type="SMART" id="SM00380">
    <property type="entry name" value="AP2"/>
    <property type="match status" value="1"/>
</dbReference>
<organism evidence="9 10">
    <name type="scientific">Nyssa sinensis</name>
    <dbReference type="NCBI Taxonomy" id="561372"/>
    <lineage>
        <taxon>Eukaryota</taxon>
        <taxon>Viridiplantae</taxon>
        <taxon>Streptophyta</taxon>
        <taxon>Embryophyta</taxon>
        <taxon>Tracheophyta</taxon>
        <taxon>Spermatophyta</taxon>
        <taxon>Magnoliopsida</taxon>
        <taxon>eudicotyledons</taxon>
        <taxon>Gunneridae</taxon>
        <taxon>Pentapetalae</taxon>
        <taxon>asterids</taxon>
        <taxon>Cornales</taxon>
        <taxon>Nyssaceae</taxon>
        <taxon>Nyssa</taxon>
    </lineage>
</organism>
<dbReference type="Pfam" id="PF00847">
    <property type="entry name" value="AP2"/>
    <property type="match status" value="1"/>
</dbReference>
<dbReference type="Proteomes" id="UP000325577">
    <property type="component" value="Linkage Group LG6"/>
</dbReference>
<dbReference type="InterPro" id="IPR036955">
    <property type="entry name" value="AP2/ERF_dom_sf"/>
</dbReference>
<comment type="subcellular location">
    <subcellularLocation>
        <location evidence="1">Nucleus</location>
    </subcellularLocation>
</comment>
<dbReference type="FunFam" id="3.30.730.10:FF:000001">
    <property type="entry name" value="Ethylene-responsive transcription factor 2"/>
    <property type="match status" value="1"/>
</dbReference>
<evidence type="ECO:0000313" key="10">
    <source>
        <dbReference type="Proteomes" id="UP000325577"/>
    </source>
</evidence>
<dbReference type="PANTHER" id="PTHR31190:SF407">
    <property type="entry name" value="ETHYLENE-RESPONSIVE TRANSCRIPTION FACTOR 13-LIKE"/>
    <property type="match status" value="1"/>
</dbReference>
<dbReference type="Gene3D" id="3.30.730.10">
    <property type="entry name" value="AP2/ERF domain"/>
    <property type="match status" value="1"/>
</dbReference>
<evidence type="ECO:0000256" key="3">
    <source>
        <dbReference type="ARBA" id="ARBA00023015"/>
    </source>
</evidence>
<evidence type="ECO:0000313" key="9">
    <source>
        <dbReference type="EMBL" id="KAA8520445.1"/>
    </source>
</evidence>
<dbReference type="GO" id="GO:0003677">
    <property type="term" value="F:DNA binding"/>
    <property type="evidence" value="ECO:0007669"/>
    <property type="project" value="UniProtKB-KW"/>
</dbReference>
<keyword evidence="4" id="KW-0238">DNA-binding</keyword>
<gene>
    <name evidence="9" type="ORF">F0562_014701</name>
</gene>
<keyword evidence="6" id="KW-0539">Nucleus</keyword>
<dbReference type="CDD" id="cd00018">
    <property type="entry name" value="AP2"/>
    <property type="match status" value="1"/>
</dbReference>
<dbReference type="InterPro" id="IPR001471">
    <property type="entry name" value="AP2/ERF_dom"/>
</dbReference>
<dbReference type="GO" id="GO:0003700">
    <property type="term" value="F:DNA-binding transcription factor activity"/>
    <property type="evidence" value="ECO:0007669"/>
    <property type="project" value="InterPro"/>
</dbReference>
<dbReference type="AlphaFoldDB" id="A0A5J4ZP55"/>
<evidence type="ECO:0000256" key="5">
    <source>
        <dbReference type="ARBA" id="ARBA00023163"/>
    </source>
</evidence>